<dbReference type="InterPro" id="IPR003812">
    <property type="entry name" value="Fido"/>
</dbReference>
<comment type="caution">
    <text evidence="2">The sequence shown here is derived from an EMBL/GenBank/DDBJ whole genome shotgun (WGS) entry which is preliminary data.</text>
</comment>
<organism evidence="2 3">
    <name type="scientific">Luteimonas rhizosphaericola</name>
    <dbReference type="NCBI Taxonomy" id="3042024"/>
    <lineage>
        <taxon>Bacteria</taxon>
        <taxon>Pseudomonadati</taxon>
        <taxon>Pseudomonadota</taxon>
        <taxon>Gammaproteobacteria</taxon>
        <taxon>Lysobacterales</taxon>
        <taxon>Lysobacteraceae</taxon>
        <taxon>Luteimonas</taxon>
    </lineage>
</organism>
<dbReference type="SUPFAM" id="SSF140931">
    <property type="entry name" value="Fic-like"/>
    <property type="match status" value="1"/>
</dbReference>
<dbReference type="PROSITE" id="PS51459">
    <property type="entry name" value="FIDO"/>
    <property type="match status" value="1"/>
</dbReference>
<dbReference type="Pfam" id="PF02661">
    <property type="entry name" value="Fic"/>
    <property type="match status" value="1"/>
</dbReference>
<dbReference type="InterPro" id="IPR036597">
    <property type="entry name" value="Fido-like_dom_sf"/>
</dbReference>
<dbReference type="InterPro" id="IPR006440">
    <property type="entry name" value="Doc"/>
</dbReference>
<dbReference type="PIRSF" id="PIRSF018297">
    <property type="entry name" value="Doc"/>
    <property type="match status" value="1"/>
</dbReference>
<dbReference type="EMBL" id="JARXRN010000021">
    <property type="protein sequence ID" value="MDH5830161.1"/>
    <property type="molecule type" value="Genomic_DNA"/>
</dbReference>
<gene>
    <name evidence="2" type="ORF">QFW80_06465</name>
</gene>
<dbReference type="Gene3D" id="1.20.120.1870">
    <property type="entry name" value="Fic/DOC protein, Fido domain"/>
    <property type="match status" value="1"/>
</dbReference>
<evidence type="ECO:0000259" key="1">
    <source>
        <dbReference type="PROSITE" id="PS51459"/>
    </source>
</evidence>
<dbReference type="Proteomes" id="UP001156831">
    <property type="component" value="Unassembled WGS sequence"/>
</dbReference>
<name>A0ABT6JJD9_9GAMM</name>
<accession>A0ABT6JJD9</accession>
<keyword evidence="3" id="KW-1185">Reference proteome</keyword>
<dbReference type="PANTHER" id="PTHR39426:SF1">
    <property type="entry name" value="HOMOLOGY TO DEATH-ON-CURING PROTEIN OF PHAGE P1"/>
    <property type="match status" value="1"/>
</dbReference>
<dbReference type="RefSeq" id="WP_280600690.1">
    <property type="nucleotide sequence ID" value="NZ_JARXRN010000021.1"/>
</dbReference>
<evidence type="ECO:0000313" key="2">
    <source>
        <dbReference type="EMBL" id="MDH5830161.1"/>
    </source>
</evidence>
<sequence>MIVWISKALALAIHDRQLAEHGGGGGVRDDGLLDSALARPQQLHAYGDPPPDLADLAASLAFGLARNHPFVDGNKRTAAVACEVFIRLNDGLIEAEDHELYPLYIGLAEGSTSEPEFAEWLRPRIVMQARKVQEPAAGYGR</sequence>
<dbReference type="PANTHER" id="PTHR39426">
    <property type="entry name" value="HOMOLOGY TO DEATH-ON-CURING PROTEIN OF PHAGE P1"/>
    <property type="match status" value="1"/>
</dbReference>
<evidence type="ECO:0000313" key="3">
    <source>
        <dbReference type="Proteomes" id="UP001156831"/>
    </source>
</evidence>
<reference evidence="2 3" key="1">
    <citation type="submission" date="2023-04" db="EMBL/GenBank/DDBJ databases">
        <title>Luteimonas sp. M1R5S18.</title>
        <authorList>
            <person name="Sun J.-Q."/>
        </authorList>
    </citation>
    <scope>NUCLEOTIDE SEQUENCE [LARGE SCALE GENOMIC DNA]</scope>
    <source>
        <strain evidence="2 3">M1R5S18</strain>
    </source>
</reference>
<dbReference type="NCBIfam" id="TIGR01550">
    <property type="entry name" value="DOC_P1"/>
    <property type="match status" value="1"/>
</dbReference>
<proteinExistence type="predicted"/>
<protein>
    <submittedName>
        <fullName evidence="2">Type II toxin-antitoxin system death-on-curing family toxin</fullName>
    </submittedName>
</protein>
<dbReference type="InterPro" id="IPR053737">
    <property type="entry name" value="Type_II_TA_Toxin"/>
</dbReference>
<feature type="domain" description="Fido" evidence="1">
    <location>
        <begin position="5"/>
        <end position="123"/>
    </location>
</feature>